<proteinExistence type="predicted"/>
<evidence type="ECO:0000313" key="2">
    <source>
        <dbReference type="Proteomes" id="UP000237865"/>
    </source>
</evidence>
<protein>
    <submittedName>
        <fullName evidence="1">Uncharacterized protein</fullName>
    </submittedName>
</protein>
<sequence>MGKELQKLAQFTLLAHLFNENEAWLINRLYDGEFILEKNEKDFFERNIDLNKINFFLEEVVNVISCDNCEKCIEEGIQSPNEREFFSLESDSDVSYPDFEGSYYEFSECESKYTHFFSIEPSDLNEEQLFENYNIKRIYISPELAVENGDKYNQVNDQIIIELKEKLSSIFEEQNSLEWPDEVLYITDDDFEKWCPEANNLVKQFHKDYIKFDMKDELDME</sequence>
<gene>
    <name evidence="1" type="ORF">ELUCI_v1c04810</name>
</gene>
<organism evidence="1 2">
    <name type="scientific">Williamsoniiplasma lucivorax</name>
    <dbReference type="NCBI Taxonomy" id="209274"/>
    <lineage>
        <taxon>Bacteria</taxon>
        <taxon>Bacillati</taxon>
        <taxon>Mycoplasmatota</taxon>
        <taxon>Mollicutes</taxon>
        <taxon>Entomoplasmatales</taxon>
        <taxon>Williamsoniiplasma</taxon>
    </lineage>
</organism>
<evidence type="ECO:0000313" key="1">
    <source>
        <dbReference type="EMBL" id="PPE05389.1"/>
    </source>
</evidence>
<accession>A0A2S5RDG8</accession>
<dbReference type="AlphaFoldDB" id="A0A2S5RDG8"/>
<reference evidence="1 2" key="1">
    <citation type="submission" date="2017-11" db="EMBL/GenBank/DDBJ databases">
        <title>Genome sequence of Entomoplasma lucivorax PIPN-2 (ATCC 49196).</title>
        <authorList>
            <person name="Lo W.-S."/>
            <person name="Gasparich G.E."/>
            <person name="Kuo C.-H."/>
        </authorList>
    </citation>
    <scope>NUCLEOTIDE SEQUENCE [LARGE SCALE GENOMIC DNA]</scope>
    <source>
        <strain evidence="1 2">PIPN-2</strain>
    </source>
</reference>
<keyword evidence="2" id="KW-1185">Reference proteome</keyword>
<dbReference type="RefSeq" id="WP_028127007.1">
    <property type="nucleotide sequence ID" value="NZ_PHNE01000002.1"/>
</dbReference>
<comment type="caution">
    <text evidence="1">The sequence shown here is derived from an EMBL/GenBank/DDBJ whole genome shotgun (WGS) entry which is preliminary data.</text>
</comment>
<dbReference type="EMBL" id="PHNE01000002">
    <property type="protein sequence ID" value="PPE05389.1"/>
    <property type="molecule type" value="Genomic_DNA"/>
</dbReference>
<dbReference type="Proteomes" id="UP000237865">
    <property type="component" value="Unassembled WGS sequence"/>
</dbReference>
<name>A0A2S5RDG8_9MOLU</name>